<keyword evidence="2" id="KW-1185">Reference proteome</keyword>
<dbReference type="OrthoDB" id="4424523at2759"/>
<gene>
    <name evidence="1" type="ORF">ATEIFO6365_0009008600</name>
</gene>
<reference evidence="1 2" key="1">
    <citation type="submission" date="2020-01" db="EMBL/GenBank/DDBJ databases">
        <title>Aspergillus terreus IFO 6365 whole genome shotgun sequence.</title>
        <authorList>
            <person name="Kanamasa S."/>
            <person name="Takahashi H."/>
        </authorList>
    </citation>
    <scope>NUCLEOTIDE SEQUENCE [LARGE SCALE GENOMIC DNA]</scope>
    <source>
        <strain evidence="1 2">IFO 6365</strain>
    </source>
</reference>
<dbReference type="EMBL" id="BLJY01000009">
    <property type="protein sequence ID" value="GFF18723.1"/>
    <property type="molecule type" value="Genomic_DNA"/>
</dbReference>
<name>A0A5M3Z784_ASPTE</name>
<evidence type="ECO:0000313" key="2">
    <source>
        <dbReference type="Proteomes" id="UP000452235"/>
    </source>
</evidence>
<sequence length="254" mass="30701">MKILSRPWLLSSFRGPVSRLRYGQLFRKIHSDGIQWLTTISEYHCDPHTKKYLPWGFLVYRCTYRDDKAWQRMVQYIQDRAQSWLESELRTDLIPCHEPVFLNDKTKFDGATSHDVRDHFDILAQAQTSQINHPSWFKYAARYPFCVFVDEICLESLVHMEDDPVVKVLCRGSGYLPPEERNYQVHPEWEDGATDDPDEYVGWIYVRAGEYVWWYDWLCEDWQWPDMYNRPPILLFQDQDKWPGFWRKMQKRNS</sequence>
<accession>A0A5M3Z784</accession>
<organism evidence="1 2">
    <name type="scientific">Aspergillus terreus</name>
    <dbReference type="NCBI Taxonomy" id="33178"/>
    <lineage>
        <taxon>Eukaryota</taxon>
        <taxon>Fungi</taxon>
        <taxon>Dikarya</taxon>
        <taxon>Ascomycota</taxon>
        <taxon>Pezizomycotina</taxon>
        <taxon>Eurotiomycetes</taxon>
        <taxon>Eurotiomycetidae</taxon>
        <taxon>Eurotiales</taxon>
        <taxon>Aspergillaceae</taxon>
        <taxon>Aspergillus</taxon>
        <taxon>Aspergillus subgen. Circumdati</taxon>
    </lineage>
</organism>
<dbReference type="VEuPathDB" id="FungiDB:ATEG_07482"/>
<evidence type="ECO:0000313" key="1">
    <source>
        <dbReference type="EMBL" id="GFF18723.1"/>
    </source>
</evidence>
<dbReference type="Proteomes" id="UP000452235">
    <property type="component" value="Unassembled WGS sequence"/>
</dbReference>
<comment type="caution">
    <text evidence="1">The sequence shown here is derived from an EMBL/GenBank/DDBJ whole genome shotgun (WGS) entry which is preliminary data.</text>
</comment>
<dbReference type="AlphaFoldDB" id="A0A5M3Z784"/>
<proteinExistence type="predicted"/>
<protein>
    <submittedName>
        <fullName evidence="1">Uncharacterized protein</fullName>
    </submittedName>
</protein>